<comment type="caution">
    <text evidence="2">The sequence shown here is derived from an EMBL/GenBank/DDBJ whole genome shotgun (WGS) entry which is preliminary data.</text>
</comment>
<evidence type="ECO:0000313" key="3">
    <source>
        <dbReference type="Proteomes" id="UP001279734"/>
    </source>
</evidence>
<evidence type="ECO:0000313" key="2">
    <source>
        <dbReference type="EMBL" id="GMH14060.1"/>
    </source>
</evidence>
<name>A0AAD3SLQ1_NEPGR</name>
<protein>
    <submittedName>
        <fullName evidence="2">Uncharacterized protein</fullName>
    </submittedName>
</protein>
<accession>A0AAD3SLQ1</accession>
<reference evidence="2" key="1">
    <citation type="submission" date="2023-05" db="EMBL/GenBank/DDBJ databases">
        <title>Nepenthes gracilis genome sequencing.</title>
        <authorList>
            <person name="Fukushima K."/>
        </authorList>
    </citation>
    <scope>NUCLEOTIDE SEQUENCE</scope>
    <source>
        <strain evidence="2">SING2019-196</strain>
    </source>
</reference>
<feature type="transmembrane region" description="Helical" evidence="1">
    <location>
        <begin position="85"/>
        <end position="104"/>
    </location>
</feature>
<keyword evidence="3" id="KW-1185">Reference proteome</keyword>
<dbReference type="AlphaFoldDB" id="A0AAD3SLQ1"/>
<proteinExistence type="predicted"/>
<keyword evidence="1" id="KW-1133">Transmembrane helix</keyword>
<keyword evidence="1" id="KW-0812">Transmembrane</keyword>
<organism evidence="2 3">
    <name type="scientific">Nepenthes gracilis</name>
    <name type="common">Slender pitcher plant</name>
    <dbReference type="NCBI Taxonomy" id="150966"/>
    <lineage>
        <taxon>Eukaryota</taxon>
        <taxon>Viridiplantae</taxon>
        <taxon>Streptophyta</taxon>
        <taxon>Embryophyta</taxon>
        <taxon>Tracheophyta</taxon>
        <taxon>Spermatophyta</taxon>
        <taxon>Magnoliopsida</taxon>
        <taxon>eudicotyledons</taxon>
        <taxon>Gunneridae</taxon>
        <taxon>Pentapetalae</taxon>
        <taxon>Caryophyllales</taxon>
        <taxon>Nepenthaceae</taxon>
        <taxon>Nepenthes</taxon>
    </lineage>
</organism>
<dbReference type="EMBL" id="BSYO01000013">
    <property type="protein sequence ID" value="GMH14060.1"/>
    <property type="molecule type" value="Genomic_DNA"/>
</dbReference>
<dbReference type="Proteomes" id="UP001279734">
    <property type="component" value="Unassembled WGS sequence"/>
</dbReference>
<sequence>MGISRSGGCLLPFAGLVSYCQKKRCLAGLRIDRLLVELWALLLPCILMAHFADWDRCQFAGLDNLTFSGGSCLSRDSVSYRLGTVSFFGLACWCVITLTWPFALNG</sequence>
<evidence type="ECO:0000256" key="1">
    <source>
        <dbReference type="SAM" id="Phobius"/>
    </source>
</evidence>
<gene>
    <name evidence="2" type="ORF">Nepgr_015901</name>
</gene>
<keyword evidence="1" id="KW-0472">Membrane</keyword>